<accession>A0A1M5ZID2</accession>
<dbReference type="STRING" id="658167.SAMN04488135_11542"/>
<dbReference type="PANTHER" id="PTHR34109">
    <property type="entry name" value="BNAUNNG04460D PROTEIN-RELATED"/>
    <property type="match status" value="1"/>
</dbReference>
<dbReference type="SUPFAM" id="SSF54593">
    <property type="entry name" value="Glyoxalase/Bleomycin resistance protein/Dihydroxybiphenyl dioxygenase"/>
    <property type="match status" value="1"/>
</dbReference>
<dbReference type="OrthoDB" id="9806868at2"/>
<dbReference type="RefSeq" id="WP_073107654.1">
    <property type="nucleotide sequence ID" value="NZ_FQXE01000015.1"/>
</dbReference>
<sequence length="159" mass="17364">MPTAAKKNPPRLPRGSTIIPCLRYRNAAAAIDWLCSVFGFERQAVYPNADGTIAHAQLTFGNGMIMLGSAAEYGSEWGKLIRQPDEIEGAETQSAYLVVADADQLYDRAMAAGAEIVLDIKDEDYGGRGFTCRDLEGHIWNFGTYDPWEGESAGLEDGR</sequence>
<protein>
    <submittedName>
        <fullName evidence="2">Uncharacterized conserved protein PhnB, glyoxalase superfamily</fullName>
    </submittedName>
</protein>
<keyword evidence="3" id="KW-1185">Reference proteome</keyword>
<reference evidence="2 3" key="1">
    <citation type="submission" date="2016-11" db="EMBL/GenBank/DDBJ databases">
        <authorList>
            <person name="Jaros S."/>
            <person name="Januszkiewicz K."/>
            <person name="Wedrychowicz H."/>
        </authorList>
    </citation>
    <scope>NUCLEOTIDE SEQUENCE [LARGE SCALE GENOMIC DNA]</scope>
    <source>
        <strain evidence="2 3">CGMCC 1.10190</strain>
    </source>
</reference>
<dbReference type="AlphaFoldDB" id="A0A1M5ZID2"/>
<dbReference type="InterPro" id="IPR029068">
    <property type="entry name" value="Glyas_Bleomycin-R_OHBP_Dase"/>
</dbReference>
<evidence type="ECO:0000313" key="2">
    <source>
        <dbReference type="EMBL" id="SHI24075.1"/>
    </source>
</evidence>
<dbReference type="InterPro" id="IPR004360">
    <property type="entry name" value="Glyas_Fos-R_dOase_dom"/>
</dbReference>
<dbReference type="CDD" id="cd08355">
    <property type="entry name" value="TioX_like"/>
    <property type="match status" value="1"/>
</dbReference>
<organism evidence="2 3">
    <name type="scientific">Pollutimonas bauzanensis</name>
    <dbReference type="NCBI Taxonomy" id="658167"/>
    <lineage>
        <taxon>Bacteria</taxon>
        <taxon>Pseudomonadati</taxon>
        <taxon>Pseudomonadota</taxon>
        <taxon>Betaproteobacteria</taxon>
        <taxon>Burkholderiales</taxon>
        <taxon>Alcaligenaceae</taxon>
        <taxon>Pollutimonas</taxon>
    </lineage>
</organism>
<dbReference type="Pfam" id="PF00903">
    <property type="entry name" value="Glyoxalase"/>
    <property type="match status" value="1"/>
</dbReference>
<evidence type="ECO:0000313" key="3">
    <source>
        <dbReference type="Proteomes" id="UP000184226"/>
    </source>
</evidence>
<dbReference type="Gene3D" id="3.30.720.120">
    <property type="match status" value="1"/>
</dbReference>
<dbReference type="Gene3D" id="3.30.720.110">
    <property type="match status" value="1"/>
</dbReference>
<gene>
    <name evidence="2" type="ORF">SAMN04488135_11542</name>
</gene>
<dbReference type="InterPro" id="IPR037523">
    <property type="entry name" value="VOC_core"/>
</dbReference>
<feature type="domain" description="VOC" evidence="1">
    <location>
        <begin position="15"/>
        <end position="145"/>
    </location>
</feature>
<dbReference type="PROSITE" id="PS51819">
    <property type="entry name" value="VOC"/>
    <property type="match status" value="1"/>
</dbReference>
<dbReference type="EMBL" id="FQXE01000015">
    <property type="protein sequence ID" value="SHI24075.1"/>
    <property type="molecule type" value="Genomic_DNA"/>
</dbReference>
<proteinExistence type="predicted"/>
<name>A0A1M5ZID2_9BURK</name>
<dbReference type="Proteomes" id="UP000184226">
    <property type="component" value="Unassembled WGS sequence"/>
</dbReference>
<dbReference type="PANTHER" id="PTHR34109:SF1">
    <property type="entry name" value="VOC DOMAIN-CONTAINING PROTEIN"/>
    <property type="match status" value="1"/>
</dbReference>
<evidence type="ECO:0000259" key="1">
    <source>
        <dbReference type="PROSITE" id="PS51819"/>
    </source>
</evidence>